<keyword evidence="1" id="KW-0812">Transmembrane</keyword>
<accession>A0AA90P7L5</accession>
<feature type="domain" description="DUF4179" evidence="2">
    <location>
        <begin position="64"/>
        <end position="116"/>
    </location>
</feature>
<dbReference type="EMBL" id="JAUUTP010000026">
    <property type="protein sequence ID" value="MDP1420634.1"/>
    <property type="molecule type" value="Genomic_DNA"/>
</dbReference>
<keyword evidence="1" id="KW-1133">Transmembrane helix</keyword>
<feature type="transmembrane region" description="Helical" evidence="1">
    <location>
        <begin position="66"/>
        <end position="86"/>
    </location>
</feature>
<dbReference type="Proteomes" id="UP001178277">
    <property type="component" value="Unassembled WGS sequence"/>
</dbReference>
<dbReference type="RefSeq" id="WP_305161782.1">
    <property type="nucleotide sequence ID" value="NZ_JAUUTP010000026.1"/>
</dbReference>
<dbReference type="AlphaFoldDB" id="A0AA90P7L5"/>
<comment type="caution">
    <text evidence="3">The sequence shown here is derived from an EMBL/GenBank/DDBJ whole genome shotgun (WGS) entry which is preliminary data.</text>
</comment>
<evidence type="ECO:0000259" key="2">
    <source>
        <dbReference type="Pfam" id="PF13786"/>
    </source>
</evidence>
<gene>
    <name evidence="3" type="ORF">Q8G35_20195</name>
</gene>
<sequence>MGYKEEDKQTLEEQLQIPISLERFTKELPKRYRDGEFAESRIEQVNQEWAHFQRSMRKQWSFGKRIAAFTIAAAASLVLFMGSGFVSPTMAKMIAKIPPLSAIYNRHDESLDDSIKKELKKEGYPVKEVTLIVGGSEGEVWIFVDIPEEKIKKMRPAIKKVAFKIMHGEPYKGKTIEDYSVKVMKFVAEPPQNKRQAQRDKEITEAFEIVIPVLKSYGYENALSASPETIELEFPNTESKEKIAEIQKAVEDALKTAGNNSFKVKTKTFNLAKREHYSRWSDAVTGIGHEFMTYKKYYVSGVGYKSIDGEKMQIEIRMNLPSTDLKTADLAKELNIMIEDFIHSEEIWQKVKDDPYEIIITSKDKKRMNE</sequence>
<keyword evidence="1" id="KW-0472">Membrane</keyword>
<organism evidence="3 4">
    <name type="scientific">Peribacillus simplex</name>
    <dbReference type="NCBI Taxonomy" id="1478"/>
    <lineage>
        <taxon>Bacteria</taxon>
        <taxon>Bacillati</taxon>
        <taxon>Bacillota</taxon>
        <taxon>Bacilli</taxon>
        <taxon>Bacillales</taxon>
        <taxon>Bacillaceae</taxon>
        <taxon>Peribacillus</taxon>
    </lineage>
</organism>
<reference evidence="3" key="1">
    <citation type="submission" date="2023-07" db="EMBL/GenBank/DDBJ databases">
        <title>Murine gut Bacillus species.</title>
        <authorList>
            <person name="Gutman E."/>
            <person name="Hashuel R."/>
            <person name="Litvak Y."/>
        </authorList>
    </citation>
    <scope>NUCLEOTIDE SEQUENCE</scope>
    <source>
        <strain evidence="3">RU283</strain>
    </source>
</reference>
<evidence type="ECO:0000313" key="4">
    <source>
        <dbReference type="Proteomes" id="UP001178277"/>
    </source>
</evidence>
<dbReference type="InterPro" id="IPR025436">
    <property type="entry name" value="DUF4179"/>
</dbReference>
<evidence type="ECO:0000313" key="3">
    <source>
        <dbReference type="EMBL" id="MDP1420634.1"/>
    </source>
</evidence>
<evidence type="ECO:0000256" key="1">
    <source>
        <dbReference type="SAM" id="Phobius"/>
    </source>
</evidence>
<proteinExistence type="predicted"/>
<dbReference type="Pfam" id="PF13786">
    <property type="entry name" value="DUF4179"/>
    <property type="match status" value="1"/>
</dbReference>
<protein>
    <submittedName>
        <fullName evidence="3">DUF4030 domain-containing protein</fullName>
    </submittedName>
</protein>
<name>A0AA90P7L5_9BACI</name>